<dbReference type="GO" id="GO:0020037">
    <property type="term" value="F:heme binding"/>
    <property type="evidence" value="ECO:0007669"/>
    <property type="project" value="InterPro"/>
</dbReference>
<keyword evidence="2" id="KW-0472">Membrane</keyword>
<comment type="subcellular location">
    <subcellularLocation>
        <location evidence="1">Cell inner membrane</location>
        <topology evidence="1">Multi-pass membrane protein</topology>
    </subcellularLocation>
</comment>
<dbReference type="Pfam" id="PF11563">
    <property type="entry name" value="Protoglobin"/>
    <property type="match status" value="1"/>
</dbReference>
<sequence length="453" mass="49016">MGADLMASARDDDRYLEFLQIDQHTREALAEVRPLIQRELPGIMDEFYRHLRGWSHLMEMFNGESGVNYARDKQIEHWSEILSGNFGPDYVESVRKIGETHARLGLSPRWYIGGYSFILTRMLDRVSRHYRDRFGRSNEDKRSAATAAITKAAMFDMERAISIYLDEGEATKQRLVDEIAGAFDESIGEIAGKIASAAGQLDRTASSLNGIAENAGSQATSLSASSEQASANVETVAAAAEQLTGSIDEISRRVGESTRIANSARGEADNATSQVRGLNEAADKIGDVVKLIQDIAEQTNLLALNATIEAARAGEAGKGFAVVANEVKSLAGQTSKATEEISGHIERVQTATQDAVGAIERISDTIRQMDEISTTISSAVEEQGAATREITRNVREAATGTRDVNNGVGEVKEAASNTTSAAAQVVDAAKELGEHADRLRREAPEFLRRVKAA</sequence>
<dbReference type="SMART" id="SM00283">
    <property type="entry name" value="MA"/>
    <property type="match status" value="1"/>
</dbReference>
<feature type="domain" description="T-SNARE coiled-coil homology" evidence="7">
    <location>
        <begin position="349"/>
        <end position="411"/>
    </location>
</feature>
<dbReference type="Gene3D" id="1.10.490.10">
    <property type="entry name" value="Globins"/>
    <property type="match status" value="1"/>
</dbReference>
<dbReference type="GO" id="GO:0019825">
    <property type="term" value="F:oxygen binding"/>
    <property type="evidence" value="ECO:0007669"/>
    <property type="project" value="InterPro"/>
</dbReference>
<dbReference type="SUPFAM" id="SSF58104">
    <property type="entry name" value="Methyl-accepting chemotaxis protein (MCP) signaling domain"/>
    <property type="match status" value="1"/>
</dbReference>
<name>A0A369TDY2_9PROT</name>
<dbReference type="InterPro" id="IPR009050">
    <property type="entry name" value="Globin-like_sf"/>
</dbReference>
<evidence type="ECO:0000259" key="7">
    <source>
        <dbReference type="PROSITE" id="PS50192"/>
    </source>
</evidence>
<evidence type="ECO:0000256" key="5">
    <source>
        <dbReference type="PROSITE-ProRule" id="PRU00284"/>
    </source>
</evidence>
<dbReference type="InterPro" id="IPR039379">
    <property type="entry name" value="Protoglobin_sensor_dom"/>
</dbReference>
<dbReference type="CDD" id="cd11386">
    <property type="entry name" value="MCP_signal"/>
    <property type="match status" value="1"/>
</dbReference>
<dbReference type="PROSITE" id="PS50111">
    <property type="entry name" value="CHEMOTAXIS_TRANSDUC_2"/>
    <property type="match status" value="1"/>
</dbReference>
<dbReference type="PANTHER" id="PTHR32089:SF112">
    <property type="entry name" value="LYSOZYME-LIKE PROTEIN-RELATED"/>
    <property type="match status" value="1"/>
</dbReference>
<keyword evidence="2" id="KW-1003">Cell membrane</keyword>
<feature type="domain" description="Methyl-accepting transducer" evidence="6">
    <location>
        <begin position="197"/>
        <end position="433"/>
    </location>
</feature>
<dbReference type="Gene3D" id="1.10.287.950">
    <property type="entry name" value="Methyl-accepting chemotaxis protein"/>
    <property type="match status" value="1"/>
</dbReference>
<comment type="similarity">
    <text evidence="4">Belongs to the methyl-accepting chemotaxis (MCP) protein family.</text>
</comment>
<gene>
    <name evidence="8" type="ORF">DRB17_03290</name>
</gene>
<dbReference type="PROSITE" id="PS50192">
    <property type="entry name" value="T_SNARE"/>
    <property type="match status" value="1"/>
</dbReference>
<dbReference type="GO" id="GO:0004888">
    <property type="term" value="F:transmembrane signaling receptor activity"/>
    <property type="evidence" value="ECO:0007669"/>
    <property type="project" value="InterPro"/>
</dbReference>
<evidence type="ECO:0000256" key="4">
    <source>
        <dbReference type="ARBA" id="ARBA00029447"/>
    </source>
</evidence>
<evidence type="ECO:0000313" key="8">
    <source>
        <dbReference type="EMBL" id="RDD63480.1"/>
    </source>
</evidence>
<dbReference type="AlphaFoldDB" id="A0A369TDY2"/>
<dbReference type="PRINTS" id="PR00260">
    <property type="entry name" value="CHEMTRNSDUCR"/>
</dbReference>
<dbReference type="GO" id="GO:0007165">
    <property type="term" value="P:signal transduction"/>
    <property type="evidence" value="ECO:0007669"/>
    <property type="project" value="UniProtKB-KW"/>
</dbReference>
<comment type="caution">
    <text evidence="8">The sequence shown here is derived from an EMBL/GenBank/DDBJ whole genome shotgun (WGS) entry which is preliminary data.</text>
</comment>
<keyword evidence="9" id="KW-1185">Reference proteome</keyword>
<dbReference type="GO" id="GO:0005886">
    <property type="term" value="C:plasma membrane"/>
    <property type="evidence" value="ECO:0007669"/>
    <property type="project" value="UniProtKB-SubCell"/>
</dbReference>
<dbReference type="InterPro" id="IPR000727">
    <property type="entry name" value="T_SNARE_dom"/>
</dbReference>
<dbReference type="CDD" id="cd01068">
    <property type="entry name" value="globin_sensor"/>
    <property type="match status" value="1"/>
</dbReference>
<dbReference type="InterPro" id="IPR004090">
    <property type="entry name" value="Chemotax_Me-accpt_rcpt"/>
</dbReference>
<reference evidence="8 9" key="1">
    <citation type="submission" date="2018-07" db="EMBL/GenBank/DDBJ databases">
        <title>Venubactetium sediminum gen. nov., sp. nov., isolated from a marine solar saltern.</title>
        <authorList>
            <person name="Wang S."/>
        </authorList>
    </citation>
    <scope>NUCLEOTIDE SEQUENCE [LARGE SCALE GENOMIC DNA]</scope>
    <source>
        <strain evidence="8 9">WD2A32</strain>
    </source>
</reference>
<dbReference type="InterPro" id="IPR012292">
    <property type="entry name" value="Globin/Proto"/>
</dbReference>
<dbReference type="InterPro" id="IPR044398">
    <property type="entry name" value="Globin-sensor_dom"/>
</dbReference>
<protein>
    <submittedName>
        <fullName evidence="8">Chemotaxis protein</fullName>
    </submittedName>
</protein>
<dbReference type="PANTHER" id="PTHR32089">
    <property type="entry name" value="METHYL-ACCEPTING CHEMOTAXIS PROTEIN MCPB"/>
    <property type="match status" value="1"/>
</dbReference>
<evidence type="ECO:0000259" key="6">
    <source>
        <dbReference type="PROSITE" id="PS50111"/>
    </source>
</evidence>
<dbReference type="Pfam" id="PF00015">
    <property type="entry name" value="MCPsignal"/>
    <property type="match status" value="1"/>
</dbReference>
<proteinExistence type="inferred from homology"/>
<evidence type="ECO:0000256" key="2">
    <source>
        <dbReference type="ARBA" id="ARBA00022519"/>
    </source>
</evidence>
<dbReference type="InterPro" id="IPR004089">
    <property type="entry name" value="MCPsignal_dom"/>
</dbReference>
<dbReference type="Proteomes" id="UP000253941">
    <property type="component" value="Unassembled WGS sequence"/>
</dbReference>
<dbReference type="GO" id="GO:0006935">
    <property type="term" value="P:chemotaxis"/>
    <property type="evidence" value="ECO:0007669"/>
    <property type="project" value="InterPro"/>
</dbReference>
<keyword evidence="2" id="KW-0997">Cell inner membrane</keyword>
<dbReference type="SUPFAM" id="SSF46458">
    <property type="entry name" value="Globin-like"/>
    <property type="match status" value="1"/>
</dbReference>
<dbReference type="EMBL" id="QPMH01000002">
    <property type="protein sequence ID" value="RDD63480.1"/>
    <property type="molecule type" value="Genomic_DNA"/>
</dbReference>
<keyword evidence="3 5" id="KW-0807">Transducer</keyword>
<evidence type="ECO:0000256" key="1">
    <source>
        <dbReference type="ARBA" id="ARBA00004429"/>
    </source>
</evidence>
<evidence type="ECO:0000313" key="9">
    <source>
        <dbReference type="Proteomes" id="UP000253941"/>
    </source>
</evidence>
<evidence type="ECO:0000256" key="3">
    <source>
        <dbReference type="ARBA" id="ARBA00023224"/>
    </source>
</evidence>
<accession>A0A369TDY2</accession>
<organism evidence="8 9">
    <name type="scientific">Ferruginivarius sediminum</name>
    <dbReference type="NCBI Taxonomy" id="2661937"/>
    <lineage>
        <taxon>Bacteria</taxon>
        <taxon>Pseudomonadati</taxon>
        <taxon>Pseudomonadota</taxon>
        <taxon>Alphaproteobacteria</taxon>
        <taxon>Rhodospirillales</taxon>
        <taxon>Rhodospirillaceae</taxon>
        <taxon>Ferruginivarius</taxon>
    </lineage>
</organism>